<reference evidence="4" key="2">
    <citation type="submission" date="2011-03" db="EMBL/GenBank/DDBJ databases">
        <title>Comparative genomics and transcriptomics of Neospora caninum and Toxoplasma gondii.</title>
        <authorList>
            <person name="Reid A.J."/>
            <person name="Sohal A."/>
            <person name="Harris D."/>
            <person name="Quail M."/>
            <person name="Sanders M."/>
            <person name="Berriman M."/>
            <person name="Wastling J.M."/>
            <person name="Pain A."/>
        </authorList>
    </citation>
    <scope>NUCLEOTIDE SEQUENCE</scope>
    <source>
        <strain evidence="4">Liverpool</strain>
    </source>
</reference>
<dbReference type="SMART" id="SM00181">
    <property type="entry name" value="EGF"/>
    <property type="match status" value="4"/>
</dbReference>
<proteinExistence type="predicted"/>
<evidence type="ECO:0000313" key="5">
    <source>
        <dbReference type="EMBL" id="CEL64840.1"/>
    </source>
</evidence>
<evidence type="ECO:0000313" key="6">
    <source>
        <dbReference type="Proteomes" id="UP000007494"/>
    </source>
</evidence>
<keyword evidence="2" id="KW-1133">Transmembrane helix</keyword>
<dbReference type="EMBL" id="LN714477">
    <property type="protein sequence ID" value="CEL64840.1"/>
    <property type="molecule type" value="Genomic_DNA"/>
</dbReference>
<feature type="domain" description="EGF-like" evidence="3">
    <location>
        <begin position="340"/>
        <end position="384"/>
    </location>
</feature>
<keyword evidence="6" id="KW-1185">Reference proteome</keyword>
<feature type="domain" description="EGF-like" evidence="3">
    <location>
        <begin position="294"/>
        <end position="336"/>
    </location>
</feature>
<evidence type="ECO:0000259" key="3">
    <source>
        <dbReference type="SMART" id="SM00181"/>
    </source>
</evidence>
<keyword evidence="2" id="KW-0472">Membrane</keyword>
<dbReference type="GeneID" id="13446296"/>
<name>F0V9S8_NEOCL</name>
<dbReference type="VEuPathDB" id="ToxoDB:NCLIV_007130"/>
<gene>
    <name evidence="5" type="ORF">BN1204_007130</name>
    <name evidence="4" type="ORF">NCLIV_007130</name>
</gene>
<dbReference type="Proteomes" id="UP000007494">
    <property type="component" value="Chromosome III"/>
</dbReference>
<feature type="domain" description="EGF-like" evidence="3">
    <location>
        <begin position="249"/>
        <end position="292"/>
    </location>
</feature>
<reference evidence="6" key="3">
    <citation type="journal article" date="2012" name="PLoS Pathog.">
        <title>Comparative genomics of the apicomplexan parasites Toxoplasma gondii and Neospora caninum: Coccidia differing in host range and transmission strategy.</title>
        <authorList>
            <person name="Reid A.J."/>
            <person name="Vermont S.J."/>
            <person name="Cotton J.A."/>
            <person name="Harris D."/>
            <person name="Hill-Cawthorne G.A."/>
            <person name="Konen-Waisman S."/>
            <person name="Latham S.M."/>
            <person name="Mourier T."/>
            <person name="Norton R."/>
            <person name="Quail M.A."/>
            <person name="Sanders M."/>
            <person name="Shanmugam D."/>
            <person name="Sohal A."/>
            <person name="Wasmuth J.D."/>
            <person name="Brunk B."/>
            <person name="Grigg M.E."/>
            <person name="Howard J.C."/>
            <person name="Parkinson J."/>
            <person name="Roos D.S."/>
            <person name="Trees A.J."/>
            <person name="Berriman M."/>
            <person name="Pain A."/>
            <person name="Wastling J.M."/>
        </authorList>
    </citation>
    <scope>NUCLEOTIDE SEQUENCE [LARGE SCALE GENOMIC DNA]</scope>
    <source>
        <strain evidence="6">Liverpool</strain>
    </source>
</reference>
<feature type="compositionally biased region" description="Low complexity" evidence="1">
    <location>
        <begin position="403"/>
        <end position="415"/>
    </location>
</feature>
<reference evidence="5" key="4">
    <citation type="journal article" date="2015" name="PLoS ONE">
        <title>Comprehensive Evaluation of Toxoplasma gondii VEG and Neospora caninum LIV Genomes with Tachyzoite Stage Transcriptome and Proteome Defines Novel Transcript Features.</title>
        <authorList>
            <person name="Ramaprasad A."/>
            <person name="Mourier T."/>
            <person name="Naeem R."/>
            <person name="Malas T.B."/>
            <person name="Moussa E."/>
            <person name="Panigrahi A."/>
            <person name="Vermont S.J."/>
            <person name="Otto T.D."/>
            <person name="Wastling J."/>
            <person name="Pain A."/>
        </authorList>
    </citation>
    <scope>NUCLEOTIDE SEQUENCE</scope>
    <source>
        <strain evidence="5">Liverpool</strain>
    </source>
</reference>
<dbReference type="InterPro" id="IPR000742">
    <property type="entry name" value="EGF"/>
</dbReference>
<dbReference type="OMA" id="AGSEWIC"/>
<dbReference type="RefSeq" id="XP_003880274.1">
    <property type="nucleotide sequence ID" value="XM_003880225.1"/>
</dbReference>
<dbReference type="EMBL" id="FR823383">
    <property type="protein sequence ID" value="CBZ50239.1"/>
    <property type="molecule type" value="Genomic_DNA"/>
</dbReference>
<evidence type="ECO:0000256" key="1">
    <source>
        <dbReference type="SAM" id="MobiDB-lite"/>
    </source>
</evidence>
<sequence length="460" mass="47600">MRHANAHHRRLTRASPPCHTSSLFRSFGGDQPAATTSGCVDACVCTPQRPEGKRSSVAGVQRCTSCALRWRSPRQAVASIVVVLAALSATFPSYTGDLAETQPAALGATAFKVHSPETESALIQAHSQLTQAEPTLPAGSEWICREAYNGEGCGTGTNTQLGAKEAYCQEEDCCLISTGKCTRTPGLCATDSFLQLQYSWGKCNSTQCARCGPNATCGYIASTTTVRGGVYCTCKSPFVGTGASCVVEACKGRNPCGQGVCIPTTDAQKNFECECNPGYTEVPAGTAYSTCMDICKQKGCGDSAGVEACIGGVDAHMCVCKEGYRLTEDASRQQCVKNDPCTINPCGSSAAVAKCETEENGLEYKCTCAAGHVVRYVNGTQVCLEEGKPCSSPTCSVDPPAVSTTSTTTSTSSTSKTGDKSESEGTSGGAIAGGVIGGVAFLGLCGAGAYFFKRKSESGA</sequence>
<protein>
    <submittedName>
        <fullName evidence="4">Fibrillin-like protein, related</fullName>
    </submittedName>
</protein>
<evidence type="ECO:0000313" key="4">
    <source>
        <dbReference type="EMBL" id="CBZ50239.1"/>
    </source>
</evidence>
<reference evidence="4" key="1">
    <citation type="submission" date="2011-02" db="EMBL/GenBank/DDBJ databases">
        <authorList>
            <person name="Aslett M."/>
        </authorList>
    </citation>
    <scope>NUCLEOTIDE SEQUENCE</scope>
    <source>
        <strain evidence="4">Liverpool</strain>
    </source>
</reference>
<dbReference type="eggNOG" id="KOG1217">
    <property type="taxonomic scope" value="Eukaryota"/>
</dbReference>
<dbReference type="OrthoDB" id="330402at2759"/>
<feature type="domain" description="EGF-like" evidence="3">
    <location>
        <begin position="202"/>
        <end position="246"/>
    </location>
</feature>
<feature type="region of interest" description="Disordered" evidence="1">
    <location>
        <begin position="390"/>
        <end position="427"/>
    </location>
</feature>
<dbReference type="AlphaFoldDB" id="F0V9S8"/>
<keyword evidence="2" id="KW-0812">Transmembrane</keyword>
<dbReference type="InParanoid" id="F0V9S8"/>
<feature type="transmembrane region" description="Helical" evidence="2">
    <location>
        <begin position="430"/>
        <end position="452"/>
    </location>
</feature>
<evidence type="ECO:0000256" key="2">
    <source>
        <dbReference type="SAM" id="Phobius"/>
    </source>
</evidence>
<accession>F0V9S8</accession>
<organism evidence="4 6">
    <name type="scientific">Neospora caninum (strain Liverpool)</name>
    <dbReference type="NCBI Taxonomy" id="572307"/>
    <lineage>
        <taxon>Eukaryota</taxon>
        <taxon>Sar</taxon>
        <taxon>Alveolata</taxon>
        <taxon>Apicomplexa</taxon>
        <taxon>Conoidasida</taxon>
        <taxon>Coccidia</taxon>
        <taxon>Eucoccidiorida</taxon>
        <taxon>Eimeriorina</taxon>
        <taxon>Sarcocystidae</taxon>
        <taxon>Neospora</taxon>
    </lineage>
</organism>
<dbReference type="Gene3D" id="2.90.20.10">
    <property type="entry name" value="Plasmodium vivax P25 domain"/>
    <property type="match status" value="1"/>
</dbReference>